<dbReference type="RefSeq" id="WP_257530975.1">
    <property type="nucleotide sequence ID" value="NZ_JANKAS010000006.1"/>
</dbReference>
<organism evidence="18 19">
    <name type="scientific">Irregularibacter muris</name>
    <dbReference type="NCBI Taxonomy" id="1796619"/>
    <lineage>
        <taxon>Bacteria</taxon>
        <taxon>Bacillati</taxon>
        <taxon>Bacillota</taxon>
        <taxon>Clostridia</taxon>
        <taxon>Eubacteriales</taxon>
        <taxon>Eubacteriaceae</taxon>
        <taxon>Irregularibacter</taxon>
    </lineage>
</organism>
<keyword evidence="19" id="KW-1185">Reference proteome</keyword>
<name>A0AAE3HGQ2_9FIRM</name>
<keyword evidence="7 16" id="KW-0963">Cytoplasm</keyword>
<evidence type="ECO:0000256" key="5">
    <source>
        <dbReference type="ARBA" id="ARBA00004676"/>
    </source>
</evidence>
<comment type="function">
    <text evidence="2">Purine salvage pathway enzyme that catalyzes the transfer of the ribosyl-5-phosphate group from 5-phospho-alpha-D-ribose 1-diphosphate (PRPP) to the N9 position of the 6-oxopurines hypoxanthine and guanine to form the corresponding ribonucleotides IMP (inosine 5'-monophosphate) and GMP (guanosine 5'-monophosphate), with the release of PPi.</text>
</comment>
<evidence type="ECO:0000256" key="1">
    <source>
        <dbReference type="ARBA" id="ARBA00001946"/>
    </source>
</evidence>
<evidence type="ECO:0000259" key="17">
    <source>
        <dbReference type="Pfam" id="PF00156"/>
    </source>
</evidence>
<comment type="similarity">
    <text evidence="6 16">Belongs to the purine/pyrimidine phosphoribosyltransferase family.</text>
</comment>
<keyword evidence="12 16" id="KW-0547">Nucleotide-binding</keyword>
<dbReference type="GO" id="GO:0032264">
    <property type="term" value="P:IMP salvage"/>
    <property type="evidence" value="ECO:0007669"/>
    <property type="project" value="TreeGrafter"/>
</dbReference>
<evidence type="ECO:0000256" key="3">
    <source>
        <dbReference type="ARBA" id="ARBA00004496"/>
    </source>
</evidence>
<evidence type="ECO:0000256" key="11">
    <source>
        <dbReference type="ARBA" id="ARBA00022726"/>
    </source>
</evidence>
<dbReference type="PANTHER" id="PTHR43340">
    <property type="entry name" value="HYPOXANTHINE-GUANINE PHOSPHORIBOSYLTRANSFERASE"/>
    <property type="match status" value="1"/>
</dbReference>
<evidence type="ECO:0000313" key="18">
    <source>
        <dbReference type="EMBL" id="MCR1899045.1"/>
    </source>
</evidence>
<evidence type="ECO:0000256" key="7">
    <source>
        <dbReference type="ARBA" id="ARBA00022490"/>
    </source>
</evidence>
<dbReference type="SUPFAM" id="SSF53271">
    <property type="entry name" value="PRTase-like"/>
    <property type="match status" value="1"/>
</dbReference>
<dbReference type="InterPro" id="IPR005904">
    <property type="entry name" value="Hxn_phspho_trans"/>
</dbReference>
<dbReference type="EC" id="2.4.2.8" evidence="16"/>
<dbReference type="GO" id="GO:0006166">
    <property type="term" value="P:purine ribonucleoside salvage"/>
    <property type="evidence" value="ECO:0007669"/>
    <property type="project" value="UniProtKB-KW"/>
</dbReference>
<dbReference type="AlphaFoldDB" id="A0AAE3HGQ2"/>
<gene>
    <name evidence="18" type="primary">hpt</name>
    <name evidence="18" type="ORF">NSA47_08630</name>
</gene>
<dbReference type="GO" id="GO:0032263">
    <property type="term" value="P:GMP salvage"/>
    <property type="evidence" value="ECO:0007669"/>
    <property type="project" value="TreeGrafter"/>
</dbReference>
<comment type="pathway">
    <text evidence="5">Purine metabolism; GMP biosynthesis via salvage pathway; GMP from guanine: step 1/1.</text>
</comment>
<dbReference type="Pfam" id="PF00156">
    <property type="entry name" value="Pribosyltran"/>
    <property type="match status" value="1"/>
</dbReference>
<dbReference type="FunFam" id="3.40.50.2020:FF:000006">
    <property type="entry name" value="Hypoxanthine phosphoribosyltransferase"/>
    <property type="match status" value="1"/>
</dbReference>
<keyword evidence="11 16" id="KW-0660">Purine salvage</keyword>
<evidence type="ECO:0000256" key="2">
    <source>
        <dbReference type="ARBA" id="ARBA00002049"/>
    </source>
</evidence>
<dbReference type="GO" id="GO:0005829">
    <property type="term" value="C:cytosol"/>
    <property type="evidence" value="ECO:0007669"/>
    <property type="project" value="TreeGrafter"/>
</dbReference>
<comment type="caution">
    <text evidence="18">The sequence shown here is derived from an EMBL/GenBank/DDBJ whole genome shotgun (WGS) entry which is preliminary data.</text>
</comment>
<evidence type="ECO:0000313" key="19">
    <source>
        <dbReference type="Proteomes" id="UP001205748"/>
    </source>
</evidence>
<dbReference type="GO" id="GO:0052657">
    <property type="term" value="F:guanine phosphoribosyltransferase activity"/>
    <property type="evidence" value="ECO:0007669"/>
    <property type="project" value="UniProtKB-ARBA"/>
</dbReference>
<evidence type="ECO:0000256" key="10">
    <source>
        <dbReference type="ARBA" id="ARBA00022723"/>
    </source>
</evidence>
<dbReference type="PANTHER" id="PTHR43340:SF1">
    <property type="entry name" value="HYPOXANTHINE PHOSPHORIBOSYLTRANSFERASE"/>
    <property type="match status" value="1"/>
</dbReference>
<evidence type="ECO:0000256" key="12">
    <source>
        <dbReference type="ARBA" id="ARBA00022741"/>
    </source>
</evidence>
<keyword evidence="9 16" id="KW-0808">Transferase</keyword>
<dbReference type="InterPro" id="IPR000836">
    <property type="entry name" value="PRTase_dom"/>
</dbReference>
<evidence type="ECO:0000256" key="4">
    <source>
        <dbReference type="ARBA" id="ARBA00004669"/>
    </source>
</evidence>
<evidence type="ECO:0000256" key="16">
    <source>
        <dbReference type="RuleBase" id="RU364099"/>
    </source>
</evidence>
<evidence type="ECO:0000256" key="14">
    <source>
        <dbReference type="ARBA" id="ARBA00048811"/>
    </source>
</evidence>
<evidence type="ECO:0000256" key="8">
    <source>
        <dbReference type="ARBA" id="ARBA00022676"/>
    </source>
</evidence>
<dbReference type="GO" id="GO:0000166">
    <property type="term" value="F:nucleotide binding"/>
    <property type="evidence" value="ECO:0007669"/>
    <property type="project" value="UniProtKB-KW"/>
</dbReference>
<dbReference type="GO" id="GO:0000287">
    <property type="term" value="F:magnesium ion binding"/>
    <property type="evidence" value="ECO:0007669"/>
    <property type="project" value="TreeGrafter"/>
</dbReference>
<dbReference type="Proteomes" id="UP001205748">
    <property type="component" value="Unassembled WGS sequence"/>
</dbReference>
<comment type="subcellular location">
    <subcellularLocation>
        <location evidence="3 16">Cytoplasm</location>
    </subcellularLocation>
</comment>
<comment type="pathway">
    <text evidence="4 16">Purine metabolism; IMP biosynthesis via salvage pathway; IMP from hypoxanthine: step 1/1.</text>
</comment>
<dbReference type="CDD" id="cd06223">
    <property type="entry name" value="PRTases_typeI"/>
    <property type="match status" value="1"/>
</dbReference>
<feature type="domain" description="Phosphoribosyltransferase" evidence="17">
    <location>
        <begin position="16"/>
        <end position="159"/>
    </location>
</feature>
<dbReference type="EMBL" id="JANKAS010000006">
    <property type="protein sequence ID" value="MCR1899045.1"/>
    <property type="molecule type" value="Genomic_DNA"/>
</dbReference>
<keyword evidence="8 16" id="KW-0328">Glycosyltransferase</keyword>
<dbReference type="NCBIfam" id="TIGR01203">
    <property type="entry name" value="HGPRTase"/>
    <property type="match status" value="1"/>
</dbReference>
<keyword evidence="13 16" id="KW-0460">Magnesium</keyword>
<dbReference type="InterPro" id="IPR029057">
    <property type="entry name" value="PRTase-like"/>
</dbReference>
<evidence type="ECO:0000256" key="6">
    <source>
        <dbReference type="ARBA" id="ARBA00008391"/>
    </source>
</evidence>
<dbReference type="GO" id="GO:0006178">
    <property type="term" value="P:guanine salvage"/>
    <property type="evidence" value="ECO:0007669"/>
    <property type="project" value="TreeGrafter"/>
</dbReference>
<dbReference type="GO" id="GO:0046100">
    <property type="term" value="P:hypoxanthine metabolic process"/>
    <property type="evidence" value="ECO:0007669"/>
    <property type="project" value="TreeGrafter"/>
</dbReference>
<evidence type="ECO:0000256" key="9">
    <source>
        <dbReference type="ARBA" id="ARBA00022679"/>
    </source>
</evidence>
<evidence type="ECO:0000256" key="13">
    <source>
        <dbReference type="ARBA" id="ARBA00022842"/>
    </source>
</evidence>
<comment type="catalytic activity">
    <reaction evidence="15">
        <text>IMP + diphosphate = hypoxanthine + 5-phospho-alpha-D-ribose 1-diphosphate</text>
        <dbReference type="Rhea" id="RHEA:17973"/>
        <dbReference type="ChEBI" id="CHEBI:17368"/>
        <dbReference type="ChEBI" id="CHEBI:33019"/>
        <dbReference type="ChEBI" id="CHEBI:58017"/>
        <dbReference type="ChEBI" id="CHEBI:58053"/>
        <dbReference type="EC" id="2.4.2.8"/>
    </reaction>
    <physiologicalReaction direction="right-to-left" evidence="15">
        <dbReference type="Rhea" id="RHEA:17975"/>
    </physiologicalReaction>
</comment>
<proteinExistence type="inferred from homology"/>
<accession>A0AAE3HGQ2</accession>
<reference evidence="18" key="1">
    <citation type="submission" date="2022-07" db="EMBL/GenBank/DDBJ databases">
        <title>Enhanced cultured diversity of the mouse gut microbiota enables custom-made synthetic communities.</title>
        <authorList>
            <person name="Afrizal A."/>
        </authorList>
    </citation>
    <scope>NUCLEOTIDE SEQUENCE</scope>
    <source>
        <strain evidence="18">DSM 28593</strain>
    </source>
</reference>
<sequence length="178" mass="20045">MENDVKGVLIDATTLQKRIKELGQEISKDYKGRNLLLICVLKGAVLFMADLAQNITIPLEMDFMDVTSYGNSTQSSGEVRILKDLSSSIENKDLLIVEDIVDSGLTLSYLIKLFKNRGVKSIKVCSLLEKPARRIAKVDIDYIGFQVPDEFVVGYGLDFAEKYRNLPYIGVLKEEIYQ</sequence>
<dbReference type="InterPro" id="IPR050408">
    <property type="entry name" value="HGPRT"/>
</dbReference>
<dbReference type="GO" id="GO:0004422">
    <property type="term" value="F:hypoxanthine phosphoribosyltransferase activity"/>
    <property type="evidence" value="ECO:0007669"/>
    <property type="project" value="InterPro"/>
</dbReference>
<comment type="cofactor">
    <cofactor evidence="1 16">
        <name>Mg(2+)</name>
        <dbReference type="ChEBI" id="CHEBI:18420"/>
    </cofactor>
</comment>
<comment type="catalytic activity">
    <reaction evidence="14">
        <text>GMP + diphosphate = guanine + 5-phospho-alpha-D-ribose 1-diphosphate</text>
        <dbReference type="Rhea" id="RHEA:25424"/>
        <dbReference type="ChEBI" id="CHEBI:16235"/>
        <dbReference type="ChEBI" id="CHEBI:33019"/>
        <dbReference type="ChEBI" id="CHEBI:58017"/>
        <dbReference type="ChEBI" id="CHEBI:58115"/>
        <dbReference type="EC" id="2.4.2.8"/>
    </reaction>
    <physiologicalReaction direction="right-to-left" evidence="14">
        <dbReference type="Rhea" id="RHEA:25426"/>
    </physiologicalReaction>
</comment>
<evidence type="ECO:0000256" key="15">
    <source>
        <dbReference type="ARBA" id="ARBA00049402"/>
    </source>
</evidence>
<dbReference type="Gene3D" id="3.40.50.2020">
    <property type="match status" value="1"/>
</dbReference>
<keyword evidence="10 16" id="KW-0479">Metal-binding</keyword>
<protein>
    <recommendedName>
        <fullName evidence="16">Hypoxanthine phosphoribosyltransferase</fullName>
        <ecNumber evidence="16">2.4.2.8</ecNumber>
    </recommendedName>
</protein>